<dbReference type="GO" id="GO:0005737">
    <property type="term" value="C:cytoplasm"/>
    <property type="evidence" value="ECO:0007669"/>
    <property type="project" value="UniProtKB-SubCell"/>
</dbReference>
<proteinExistence type="inferred from homology"/>
<dbReference type="EMBL" id="CP022022">
    <property type="protein sequence ID" value="ASF42388.1"/>
    <property type="molecule type" value="Genomic_DNA"/>
</dbReference>
<dbReference type="HAMAP" id="MF_01114">
    <property type="entry name" value="RecX"/>
    <property type="match status" value="1"/>
</dbReference>
<gene>
    <name evidence="5" type="primary">recX</name>
    <name evidence="8" type="ORF">CBG49_04455</name>
</gene>
<dbReference type="GO" id="GO:0006282">
    <property type="term" value="P:regulation of DNA repair"/>
    <property type="evidence" value="ECO:0007669"/>
    <property type="project" value="UniProtKB-UniRule"/>
</dbReference>
<dbReference type="PANTHER" id="PTHR33602">
    <property type="entry name" value="REGULATORY PROTEIN RECX FAMILY PROTEIN"/>
    <property type="match status" value="1"/>
</dbReference>
<keyword evidence="4 5" id="KW-0963">Cytoplasm</keyword>
<dbReference type="InterPro" id="IPR053924">
    <property type="entry name" value="RecX_HTH_2nd"/>
</dbReference>
<evidence type="ECO:0000256" key="2">
    <source>
        <dbReference type="ARBA" id="ARBA00009695"/>
    </source>
</evidence>
<protein>
    <recommendedName>
        <fullName evidence="3 5">Regulatory protein RecX</fullName>
    </recommendedName>
</protein>
<dbReference type="RefSeq" id="WP_088593548.1">
    <property type="nucleotide sequence ID" value="NZ_CP022022.1"/>
</dbReference>
<comment type="subcellular location">
    <subcellularLocation>
        <location evidence="1 5">Cytoplasm</location>
    </subcellularLocation>
</comment>
<name>A0A1Z4BMD3_9FLAO</name>
<evidence type="ECO:0000259" key="7">
    <source>
        <dbReference type="Pfam" id="PF21981"/>
    </source>
</evidence>
<feature type="domain" description="RecX second three-helical" evidence="6">
    <location>
        <begin position="59"/>
        <end position="97"/>
    </location>
</feature>
<dbReference type="InterPro" id="IPR053925">
    <property type="entry name" value="RecX_HTH_3rd"/>
</dbReference>
<evidence type="ECO:0000313" key="8">
    <source>
        <dbReference type="EMBL" id="ASF42388.1"/>
    </source>
</evidence>
<dbReference type="Pfam" id="PF21981">
    <property type="entry name" value="RecX_HTH3"/>
    <property type="match status" value="1"/>
</dbReference>
<reference evidence="9" key="1">
    <citation type="submission" date="2017-06" db="EMBL/GenBank/DDBJ databases">
        <title>Complete genome sequence of Capnocytophaga sp. KCOM 1579 (=ChDC OS43) isolated from a human refractory periapical abscess lesion.</title>
        <authorList>
            <person name="Kook J.-K."/>
            <person name="Park S.-N."/>
            <person name="Lim Y.K."/>
            <person name="Roh H."/>
        </authorList>
    </citation>
    <scope>NUCLEOTIDE SEQUENCE [LARGE SCALE GENOMIC DNA]</scope>
    <source>
        <strain evidence="9">ChDC OS43</strain>
    </source>
</reference>
<dbReference type="InterPro" id="IPR003783">
    <property type="entry name" value="Regulatory_RecX"/>
</dbReference>
<dbReference type="PANTHER" id="PTHR33602:SF1">
    <property type="entry name" value="REGULATORY PROTEIN RECX FAMILY PROTEIN"/>
    <property type="match status" value="1"/>
</dbReference>
<dbReference type="InterPro" id="IPR036388">
    <property type="entry name" value="WH-like_DNA-bd_sf"/>
</dbReference>
<comment type="function">
    <text evidence="5">Modulates RecA activity.</text>
</comment>
<accession>A0A1Z4BMD3</accession>
<keyword evidence="9" id="KW-1185">Reference proteome</keyword>
<evidence type="ECO:0000313" key="9">
    <source>
        <dbReference type="Proteomes" id="UP000197007"/>
    </source>
</evidence>
<evidence type="ECO:0000259" key="6">
    <source>
        <dbReference type="Pfam" id="PF02631"/>
    </source>
</evidence>
<dbReference type="KEGG" id="capn:CBG49_04455"/>
<evidence type="ECO:0000256" key="4">
    <source>
        <dbReference type="ARBA" id="ARBA00022490"/>
    </source>
</evidence>
<dbReference type="Gene3D" id="1.10.10.10">
    <property type="entry name" value="Winged helix-like DNA-binding domain superfamily/Winged helix DNA-binding domain"/>
    <property type="match status" value="2"/>
</dbReference>
<dbReference type="AlphaFoldDB" id="A0A1Z4BMD3"/>
<organism evidence="8 9">
    <name type="scientific">Capnocytophaga endodontalis</name>
    <dbReference type="NCBI Taxonomy" id="2708117"/>
    <lineage>
        <taxon>Bacteria</taxon>
        <taxon>Pseudomonadati</taxon>
        <taxon>Bacteroidota</taxon>
        <taxon>Flavobacteriia</taxon>
        <taxon>Flavobacteriales</taxon>
        <taxon>Flavobacteriaceae</taxon>
        <taxon>Capnocytophaga</taxon>
    </lineage>
</organism>
<evidence type="ECO:0000256" key="1">
    <source>
        <dbReference type="ARBA" id="ARBA00004496"/>
    </source>
</evidence>
<sequence length="159" mass="18839">MEATAKTYTVQEAKERLEAYCAYQERCHREVVTKLRTMGMIPLAIDDIVVHLIQNDFLNEERFAKSFARGKFRIKKWGRVRIEQELKTRGLSDYNIEVGLEEIDEEEYIDTFEIVAEKKQATIREKNPYKAKAKLANFLLYRGFEPDLVYEKVDELYDE</sequence>
<dbReference type="Pfam" id="PF02631">
    <property type="entry name" value="RecX_HTH2"/>
    <property type="match status" value="1"/>
</dbReference>
<evidence type="ECO:0000256" key="5">
    <source>
        <dbReference type="HAMAP-Rule" id="MF_01114"/>
    </source>
</evidence>
<feature type="domain" description="RecX third three-helical" evidence="7">
    <location>
        <begin position="106"/>
        <end position="151"/>
    </location>
</feature>
<comment type="similarity">
    <text evidence="2 5">Belongs to the RecX family.</text>
</comment>
<evidence type="ECO:0000256" key="3">
    <source>
        <dbReference type="ARBA" id="ARBA00018111"/>
    </source>
</evidence>
<dbReference type="Proteomes" id="UP000197007">
    <property type="component" value="Chromosome"/>
</dbReference>